<organism evidence="9 10">
    <name type="scientific">Candidatus Falkowbacteria bacterium CG10_big_fil_rev_8_21_14_0_10_37_14</name>
    <dbReference type="NCBI Taxonomy" id="1974561"/>
    <lineage>
        <taxon>Bacteria</taxon>
        <taxon>Candidatus Falkowiibacteriota</taxon>
    </lineage>
</organism>
<dbReference type="SUPFAM" id="SSF50249">
    <property type="entry name" value="Nucleic acid-binding proteins"/>
    <property type="match status" value="1"/>
</dbReference>
<dbReference type="HAMAP" id="MF_00201">
    <property type="entry name" value="RecO"/>
    <property type="match status" value="1"/>
</dbReference>
<evidence type="ECO:0000313" key="9">
    <source>
        <dbReference type="EMBL" id="PIT96224.1"/>
    </source>
</evidence>
<evidence type="ECO:0000259" key="8">
    <source>
        <dbReference type="Pfam" id="PF11967"/>
    </source>
</evidence>
<protein>
    <recommendedName>
        <fullName evidence="2 7">DNA repair protein RecO</fullName>
    </recommendedName>
    <alternativeName>
        <fullName evidence="6 7">Recombination protein O</fullName>
    </alternativeName>
</protein>
<dbReference type="InterPro" id="IPR022572">
    <property type="entry name" value="DNA_rep/recomb_RecO_N"/>
</dbReference>
<comment type="function">
    <text evidence="7">Involved in DNA repair and RecF pathway recombination.</text>
</comment>
<comment type="similarity">
    <text evidence="1 7">Belongs to the RecO family.</text>
</comment>
<dbReference type="InterPro" id="IPR042242">
    <property type="entry name" value="RecO_C"/>
</dbReference>
<accession>A0A2M6WTV6</accession>
<dbReference type="GO" id="GO:0043590">
    <property type="term" value="C:bacterial nucleoid"/>
    <property type="evidence" value="ECO:0007669"/>
    <property type="project" value="TreeGrafter"/>
</dbReference>
<dbReference type="GO" id="GO:0006310">
    <property type="term" value="P:DNA recombination"/>
    <property type="evidence" value="ECO:0007669"/>
    <property type="project" value="UniProtKB-UniRule"/>
</dbReference>
<name>A0A2M6WTV6_9BACT</name>
<evidence type="ECO:0000256" key="6">
    <source>
        <dbReference type="ARBA" id="ARBA00033409"/>
    </source>
</evidence>
<evidence type="ECO:0000256" key="4">
    <source>
        <dbReference type="ARBA" id="ARBA00023172"/>
    </source>
</evidence>
<dbReference type="PANTHER" id="PTHR33991">
    <property type="entry name" value="DNA REPAIR PROTEIN RECO"/>
    <property type="match status" value="1"/>
</dbReference>
<reference evidence="10" key="1">
    <citation type="submission" date="2017-09" db="EMBL/GenBank/DDBJ databases">
        <title>Depth-based differentiation of microbial function through sediment-hosted aquifers and enrichment of novel symbionts in the deep terrestrial subsurface.</title>
        <authorList>
            <person name="Probst A.J."/>
            <person name="Ladd B."/>
            <person name="Jarett J.K."/>
            <person name="Geller-Mcgrath D.E."/>
            <person name="Sieber C.M.K."/>
            <person name="Emerson J.B."/>
            <person name="Anantharaman K."/>
            <person name="Thomas B.C."/>
            <person name="Malmstrom R."/>
            <person name="Stieglmeier M."/>
            <person name="Klingl A."/>
            <person name="Woyke T."/>
            <person name="Ryan C.M."/>
            <person name="Banfield J.F."/>
        </authorList>
    </citation>
    <scope>NUCLEOTIDE SEQUENCE [LARGE SCALE GENOMIC DNA]</scope>
</reference>
<evidence type="ECO:0000256" key="5">
    <source>
        <dbReference type="ARBA" id="ARBA00023204"/>
    </source>
</evidence>
<evidence type="ECO:0000256" key="1">
    <source>
        <dbReference type="ARBA" id="ARBA00007452"/>
    </source>
</evidence>
<sequence>MEQTFIANGIVLDKQPWGERDSKVFLYTRERGRLDVVARGSRAILSKLNGHLEPFNSVELMIIRGRNQDYVGGAISRGIRYNLISDLRRLASAGRVLNKVRKAIWPSDADPILYDALENVLDLLNHQESKPVEWPLVALGAEIRLLSSLGFVIDTDNCQLCAAELIKGAYQRVSGELVCPTCARVMPEECLVVNPIILANLRVIYKEKPMMWPKLWQISGSSAGDLSRMIERLSFYRN</sequence>
<dbReference type="InterPro" id="IPR012340">
    <property type="entry name" value="NA-bd_OB-fold"/>
</dbReference>
<dbReference type="NCBIfam" id="TIGR00613">
    <property type="entry name" value="reco"/>
    <property type="match status" value="1"/>
</dbReference>
<dbReference type="EMBL" id="PFAM01000009">
    <property type="protein sequence ID" value="PIT96224.1"/>
    <property type="molecule type" value="Genomic_DNA"/>
</dbReference>
<dbReference type="Proteomes" id="UP000228533">
    <property type="component" value="Unassembled WGS sequence"/>
</dbReference>
<dbReference type="Pfam" id="PF11967">
    <property type="entry name" value="RecO_N"/>
    <property type="match status" value="1"/>
</dbReference>
<dbReference type="SUPFAM" id="SSF57863">
    <property type="entry name" value="ArfGap/RecO-like zinc finger"/>
    <property type="match status" value="1"/>
</dbReference>
<proteinExistence type="inferred from homology"/>
<dbReference type="Pfam" id="PF02565">
    <property type="entry name" value="RecO_C"/>
    <property type="match status" value="1"/>
</dbReference>
<keyword evidence="4 7" id="KW-0233">DNA recombination</keyword>
<dbReference type="PANTHER" id="PTHR33991:SF1">
    <property type="entry name" value="DNA REPAIR PROTEIN RECO"/>
    <property type="match status" value="1"/>
</dbReference>
<comment type="caution">
    <text evidence="9">The sequence shown here is derived from an EMBL/GenBank/DDBJ whole genome shotgun (WGS) entry which is preliminary data.</text>
</comment>
<feature type="domain" description="DNA replication/recombination mediator RecO N-terminal" evidence="8">
    <location>
        <begin position="5"/>
        <end position="67"/>
    </location>
</feature>
<dbReference type="Gene3D" id="1.20.1440.120">
    <property type="entry name" value="Recombination protein O, C-terminal domain"/>
    <property type="match status" value="1"/>
</dbReference>
<evidence type="ECO:0000256" key="3">
    <source>
        <dbReference type="ARBA" id="ARBA00022763"/>
    </source>
</evidence>
<dbReference type="AlphaFoldDB" id="A0A2M6WTV6"/>
<keyword evidence="5 7" id="KW-0234">DNA repair</keyword>
<gene>
    <name evidence="7 9" type="primary">recO</name>
    <name evidence="9" type="ORF">COT94_01435</name>
</gene>
<dbReference type="Gene3D" id="2.40.50.140">
    <property type="entry name" value="Nucleic acid-binding proteins"/>
    <property type="match status" value="1"/>
</dbReference>
<keyword evidence="3 7" id="KW-0227">DNA damage</keyword>
<dbReference type="GO" id="GO:0006302">
    <property type="term" value="P:double-strand break repair"/>
    <property type="evidence" value="ECO:0007669"/>
    <property type="project" value="TreeGrafter"/>
</dbReference>
<dbReference type="InterPro" id="IPR037278">
    <property type="entry name" value="ARFGAP/RecO"/>
</dbReference>
<evidence type="ECO:0000313" key="10">
    <source>
        <dbReference type="Proteomes" id="UP000228533"/>
    </source>
</evidence>
<evidence type="ECO:0000256" key="7">
    <source>
        <dbReference type="HAMAP-Rule" id="MF_00201"/>
    </source>
</evidence>
<dbReference type="InterPro" id="IPR003717">
    <property type="entry name" value="RecO"/>
</dbReference>
<evidence type="ECO:0000256" key="2">
    <source>
        <dbReference type="ARBA" id="ARBA00021310"/>
    </source>
</evidence>